<dbReference type="RefSeq" id="WP_161863714.1">
    <property type="nucleotide sequence ID" value="NZ_CP046620.1"/>
</dbReference>
<name>A0A6P1T641_9RHOB</name>
<accession>A0A6P1T641</accession>
<dbReference type="AlphaFoldDB" id="A0A6P1T641"/>
<proteinExistence type="predicted"/>
<sequence length="344" mass="38152">MRIVITGGSNTLLGGGWRPHFEALVPDGTQITNLAIGGTTSAMGIFRLLTQGRVQPGDVVLWEYALNEHGHYRHGHGLGVLMHHVEALIRLVAEAGGHLLPIIFTTQAQETRTEFDDYRARLHFTFATHDVPFFDVSQEFRRQFGVARLAKEMFQDNFHYMPNGEIVKGIAESVLARLGSIPMTRFHPDRAMLADPRRTFAAIDTFTGAEVSEFRTGIIRTPIFSFDQELQTKIRGRLMAAAVIGAPEGGGFTIRAGDEVLGSYSTRRAYEERGPRRIVKQISFHALAGKPLVCFNKPVVISRAAADETLIADHTYETDRVPAEGEAEDALLGLLVDRMRDRDG</sequence>
<evidence type="ECO:0000313" key="1">
    <source>
        <dbReference type="EMBL" id="QHQ37173.1"/>
    </source>
</evidence>
<dbReference type="GO" id="GO:0016788">
    <property type="term" value="F:hydrolase activity, acting on ester bonds"/>
    <property type="evidence" value="ECO:0007669"/>
    <property type="project" value="UniProtKB-ARBA"/>
</dbReference>
<organism evidence="1 2">
    <name type="scientific">Algicella marina</name>
    <dbReference type="NCBI Taxonomy" id="2683284"/>
    <lineage>
        <taxon>Bacteria</taxon>
        <taxon>Pseudomonadati</taxon>
        <taxon>Pseudomonadota</taxon>
        <taxon>Alphaproteobacteria</taxon>
        <taxon>Rhodobacterales</taxon>
        <taxon>Paracoccaceae</taxon>
        <taxon>Algicella</taxon>
    </lineage>
</organism>
<evidence type="ECO:0000313" key="2">
    <source>
        <dbReference type="Proteomes" id="UP000464495"/>
    </source>
</evidence>
<dbReference type="SUPFAM" id="SSF52266">
    <property type="entry name" value="SGNH hydrolase"/>
    <property type="match status" value="1"/>
</dbReference>
<dbReference type="Gene3D" id="3.40.50.1110">
    <property type="entry name" value="SGNH hydrolase"/>
    <property type="match status" value="1"/>
</dbReference>
<dbReference type="InterPro" id="IPR036514">
    <property type="entry name" value="SGNH_hydro_sf"/>
</dbReference>
<dbReference type="KEGG" id="amaq:GO499_19285"/>
<dbReference type="Proteomes" id="UP000464495">
    <property type="component" value="Chromosome"/>
</dbReference>
<evidence type="ECO:0008006" key="3">
    <source>
        <dbReference type="Google" id="ProtNLM"/>
    </source>
</evidence>
<reference evidence="1 2" key="1">
    <citation type="submission" date="2019-12" db="EMBL/GenBank/DDBJ databases">
        <title>Complete genome sequence of Algicella marina strain 9Alg 56(T) isolated from the red alga Tichocarpus crinitus.</title>
        <authorList>
            <person name="Kim S.-G."/>
            <person name="Nedashkovskaya O.I."/>
        </authorList>
    </citation>
    <scope>NUCLEOTIDE SEQUENCE [LARGE SCALE GENOMIC DNA]</scope>
    <source>
        <strain evidence="1 2">9Alg 56</strain>
    </source>
</reference>
<dbReference type="EMBL" id="CP046620">
    <property type="protein sequence ID" value="QHQ37173.1"/>
    <property type="molecule type" value="Genomic_DNA"/>
</dbReference>
<protein>
    <recommendedName>
        <fullName evidence="3">SGNH/GDSL hydrolase family protein</fullName>
    </recommendedName>
</protein>
<gene>
    <name evidence="1" type="ORF">GO499_19285</name>
</gene>
<keyword evidence="2" id="KW-1185">Reference proteome</keyword>